<keyword evidence="2" id="KW-1185">Reference proteome</keyword>
<reference evidence="2" key="1">
    <citation type="journal article" date="2019" name="Int. J. Syst. Evol. Microbiol.">
        <title>The Global Catalogue of Microorganisms (GCM) 10K type strain sequencing project: providing services to taxonomists for standard genome sequencing and annotation.</title>
        <authorList>
            <consortium name="The Broad Institute Genomics Platform"/>
            <consortium name="The Broad Institute Genome Sequencing Center for Infectious Disease"/>
            <person name="Wu L."/>
            <person name="Ma J."/>
        </authorList>
    </citation>
    <scope>NUCLEOTIDE SEQUENCE [LARGE SCALE GENOMIC DNA]</scope>
    <source>
        <strain evidence="2">JCM 4422</strain>
    </source>
</reference>
<name>A0ABQ2TQM1_9ACTN</name>
<proteinExistence type="predicted"/>
<dbReference type="Proteomes" id="UP000629911">
    <property type="component" value="Unassembled WGS sequence"/>
</dbReference>
<dbReference type="EMBL" id="BMTZ01000001">
    <property type="protein sequence ID" value="GGT33788.1"/>
    <property type="molecule type" value="Genomic_DNA"/>
</dbReference>
<gene>
    <name evidence="1" type="ORF">GCM10010287_02720</name>
</gene>
<organism evidence="1 2">
    <name type="scientific">Streptomyces variabilis</name>
    <dbReference type="NCBI Taxonomy" id="67372"/>
    <lineage>
        <taxon>Bacteria</taxon>
        <taxon>Bacillati</taxon>
        <taxon>Actinomycetota</taxon>
        <taxon>Actinomycetes</taxon>
        <taxon>Kitasatosporales</taxon>
        <taxon>Streptomycetaceae</taxon>
        <taxon>Streptomyces</taxon>
        <taxon>Streptomyces griseoincarnatus group</taxon>
    </lineage>
</organism>
<comment type="caution">
    <text evidence="1">The sequence shown here is derived from an EMBL/GenBank/DDBJ whole genome shotgun (WGS) entry which is preliminary data.</text>
</comment>
<accession>A0ABQ2TQM1</accession>
<evidence type="ECO:0000313" key="2">
    <source>
        <dbReference type="Proteomes" id="UP000629911"/>
    </source>
</evidence>
<evidence type="ECO:0008006" key="3">
    <source>
        <dbReference type="Google" id="ProtNLM"/>
    </source>
</evidence>
<evidence type="ECO:0000313" key="1">
    <source>
        <dbReference type="EMBL" id="GGT33788.1"/>
    </source>
</evidence>
<sequence length="244" mass="25945">MPRLLVARVAALLRAAVVLPGPVPERPRTGTLRTTFLGTGTLRTTFLRTGTLRLPGPLGQSGLLRRPLTILRLPRPLPRALRLPLPLRRPLTLALPLRQPRPLLLPGSALRLARATVRVAGAAGPLLLARAVLRRPGTDGARQRLADLELGPLGHLTDLGHDVTALAHEFVVDREAVGGGGGGSHGSFLRGGMSCTGAGVRPQMFSAAGRSRRYTPQRFVQERESCPEQEGGQDPAYILASVAA</sequence>
<protein>
    <recommendedName>
        <fullName evidence="3">Secreted protein</fullName>
    </recommendedName>
</protein>